<feature type="domain" description="MacB-like periplasmic core" evidence="8">
    <location>
        <begin position="434"/>
        <end position="640"/>
    </location>
</feature>
<dbReference type="InterPro" id="IPR003838">
    <property type="entry name" value="ABC3_permease_C"/>
</dbReference>
<evidence type="ECO:0000259" key="8">
    <source>
        <dbReference type="Pfam" id="PF12704"/>
    </source>
</evidence>
<evidence type="ECO:0000256" key="3">
    <source>
        <dbReference type="ARBA" id="ARBA00022692"/>
    </source>
</evidence>
<gene>
    <name evidence="9" type="ORF">KK060_05670</name>
</gene>
<name>A0ABS5VP16_9BACT</name>
<keyword evidence="2" id="KW-1003">Cell membrane</keyword>
<evidence type="ECO:0000256" key="1">
    <source>
        <dbReference type="ARBA" id="ARBA00004651"/>
    </source>
</evidence>
<evidence type="ECO:0000256" key="6">
    <source>
        <dbReference type="SAM" id="Phobius"/>
    </source>
</evidence>
<evidence type="ECO:0000256" key="4">
    <source>
        <dbReference type="ARBA" id="ARBA00022989"/>
    </source>
</evidence>
<feature type="transmembrane region" description="Helical" evidence="6">
    <location>
        <begin position="673"/>
        <end position="696"/>
    </location>
</feature>
<evidence type="ECO:0000313" key="9">
    <source>
        <dbReference type="EMBL" id="MBT1702758.1"/>
    </source>
</evidence>
<evidence type="ECO:0000256" key="5">
    <source>
        <dbReference type="ARBA" id="ARBA00023136"/>
    </source>
</evidence>
<accession>A0ABS5VP16</accession>
<evidence type="ECO:0000313" key="10">
    <source>
        <dbReference type="Proteomes" id="UP000772618"/>
    </source>
</evidence>
<sequence>MLINFLRVAIRNLQRNRGYASINIAGLAIGMAVVILIGMWMFDELSFNKNHKNYDRIAQVYMNQTVNDQVTTRAECPMPTHQELKTTYGNYFKHVVTAWWENNHLLQVGEKKLMQNGTFIEPAALEMFSYNIKLGSLASLQDQSSIVLSEPAAKALFGDKNPLNQTIRIDNNIDVKVTGVFEQMPYNSRFHDIQFLASWDMWVARNAWLEADTHNWSKTVSTFVELKPGLSLDEVNQAIGDLKKKNISEEQAGAEKPELFLEPMSRWHLYSVFKDGKSIGGRIQFVWLFGIIGAFVLFLACINFMNLSTAQSEKRAKEVGIRKSIGSMRSQLIQQFLSESFAVVVCAYCIALTLVTALLPVFNELTDKRMTWPWDNLYFWGASLIFILFTSFISGSYPALYLSSFQPVKVLKGTFRTSRFSATPRKVLVIVQFTVSIALIIGTVVIWQQVQYAKNRPVGYTRDGLIMVRKTLDEFFSNNNSETLRNELMRSSAVEGMAESSNPATEVWFNSSSLAWRGKDPNVQADFVTMAVTHDFGKTIGWKFVQGRDFSREHSTDSTAVVLNETAARLMNFENPLDEEIVWDGKKRKVIGVIKDMVMTSPYDPVKPTAYKLSYEEAYMITIRVNPAMSMSEALSKIEKVFQAVIPSAMFDYKFVDEEYARKFASEERVGKLASTFAVLAIFISCMGLFGMASFVAEQRRKEIGIRKILGASVGNLWTMLSVEFVQTVLIACVIGIPVAWLYLDEWLQQFTYRVSVSVWVIILSAACALIITIITVSFQTIRASMGNPVHSLRSE</sequence>
<feature type="transmembrane region" description="Helical" evidence="6">
    <location>
        <begin position="20"/>
        <end position="42"/>
    </location>
</feature>
<protein>
    <submittedName>
        <fullName evidence="9">ABC transporter permease</fullName>
    </submittedName>
</protein>
<dbReference type="PANTHER" id="PTHR30572:SF18">
    <property type="entry name" value="ABC-TYPE MACROLIDE FAMILY EXPORT SYSTEM PERMEASE COMPONENT 2"/>
    <property type="match status" value="1"/>
</dbReference>
<feature type="domain" description="MacB-like periplasmic core" evidence="8">
    <location>
        <begin position="22"/>
        <end position="241"/>
    </location>
</feature>
<comment type="caution">
    <text evidence="9">The sequence shown here is derived from an EMBL/GenBank/DDBJ whole genome shotgun (WGS) entry which is preliminary data.</text>
</comment>
<dbReference type="InterPro" id="IPR025857">
    <property type="entry name" value="MacB_PCD"/>
</dbReference>
<keyword evidence="5 6" id="KW-0472">Membrane</keyword>
<feature type="domain" description="ABC3 transporter permease C-terminal" evidence="7">
    <location>
        <begin position="291"/>
        <end position="407"/>
    </location>
</feature>
<organism evidence="9 10">
    <name type="scientific">Chryseosolibacter indicus</name>
    <dbReference type="NCBI Taxonomy" id="2782351"/>
    <lineage>
        <taxon>Bacteria</taxon>
        <taxon>Pseudomonadati</taxon>
        <taxon>Bacteroidota</taxon>
        <taxon>Cytophagia</taxon>
        <taxon>Cytophagales</taxon>
        <taxon>Chryseotaleaceae</taxon>
        <taxon>Chryseosolibacter</taxon>
    </lineage>
</organism>
<evidence type="ECO:0000256" key="2">
    <source>
        <dbReference type="ARBA" id="ARBA00022475"/>
    </source>
</evidence>
<dbReference type="InterPro" id="IPR050250">
    <property type="entry name" value="Macrolide_Exporter_MacB"/>
</dbReference>
<reference evidence="9 10" key="1">
    <citation type="submission" date="2021-05" db="EMBL/GenBank/DDBJ databases">
        <title>A Polyphasic approach of four new species of the genus Ohtaekwangia: Ohtaekwangia histidinii sp. nov., Ohtaekwangia cretensis sp. nov., Ohtaekwangia indiensis sp. nov., Ohtaekwangia reichenbachii sp. nov. from diverse environment.</title>
        <authorList>
            <person name="Octaviana S."/>
        </authorList>
    </citation>
    <scope>NUCLEOTIDE SEQUENCE [LARGE SCALE GENOMIC DNA]</scope>
    <source>
        <strain evidence="9 10">PWU20</strain>
    </source>
</reference>
<evidence type="ECO:0000259" key="7">
    <source>
        <dbReference type="Pfam" id="PF02687"/>
    </source>
</evidence>
<feature type="transmembrane region" description="Helical" evidence="6">
    <location>
        <begin position="427"/>
        <end position="447"/>
    </location>
</feature>
<keyword evidence="4 6" id="KW-1133">Transmembrane helix</keyword>
<dbReference type="Pfam" id="PF02687">
    <property type="entry name" value="FtsX"/>
    <property type="match status" value="2"/>
</dbReference>
<proteinExistence type="predicted"/>
<feature type="domain" description="ABC3 transporter permease C-terminal" evidence="7">
    <location>
        <begin position="676"/>
        <end position="785"/>
    </location>
</feature>
<comment type="subcellular location">
    <subcellularLocation>
        <location evidence="1">Cell membrane</location>
        <topology evidence="1">Multi-pass membrane protein</topology>
    </subcellularLocation>
</comment>
<feature type="transmembrane region" description="Helical" evidence="6">
    <location>
        <begin position="755"/>
        <end position="779"/>
    </location>
</feature>
<keyword evidence="10" id="KW-1185">Reference proteome</keyword>
<dbReference type="PANTHER" id="PTHR30572">
    <property type="entry name" value="MEMBRANE COMPONENT OF TRANSPORTER-RELATED"/>
    <property type="match status" value="1"/>
</dbReference>
<feature type="transmembrane region" description="Helical" evidence="6">
    <location>
        <begin position="717"/>
        <end position="743"/>
    </location>
</feature>
<feature type="transmembrane region" description="Helical" evidence="6">
    <location>
        <begin position="285"/>
        <end position="307"/>
    </location>
</feature>
<keyword evidence="3 6" id="KW-0812">Transmembrane</keyword>
<feature type="transmembrane region" description="Helical" evidence="6">
    <location>
        <begin position="379"/>
        <end position="402"/>
    </location>
</feature>
<feature type="transmembrane region" description="Helical" evidence="6">
    <location>
        <begin position="336"/>
        <end position="359"/>
    </location>
</feature>
<dbReference type="Pfam" id="PF12704">
    <property type="entry name" value="MacB_PCD"/>
    <property type="match status" value="2"/>
</dbReference>
<dbReference type="EMBL" id="JAHESD010000008">
    <property type="protein sequence ID" value="MBT1702758.1"/>
    <property type="molecule type" value="Genomic_DNA"/>
</dbReference>
<dbReference type="Proteomes" id="UP000772618">
    <property type="component" value="Unassembled WGS sequence"/>
</dbReference>
<dbReference type="RefSeq" id="WP_254152723.1">
    <property type="nucleotide sequence ID" value="NZ_JAHESD010000008.1"/>
</dbReference>